<dbReference type="Pfam" id="PF07714">
    <property type="entry name" value="PK_Tyr_Ser-Thr"/>
    <property type="match status" value="1"/>
</dbReference>
<dbReference type="InterPro" id="IPR011009">
    <property type="entry name" value="Kinase-like_dom_sf"/>
</dbReference>
<keyword evidence="4" id="KW-0808">Transferase</keyword>
<dbReference type="PANTHER" id="PTHR11102:SF160">
    <property type="entry name" value="ERAD-ASSOCIATED E3 UBIQUITIN-PROTEIN LIGASE COMPONENT HRD3"/>
    <property type="match status" value="1"/>
</dbReference>
<protein>
    <submittedName>
        <fullName evidence="4">Polo kinase CDC5</fullName>
    </submittedName>
</protein>
<dbReference type="PRINTS" id="PR00109">
    <property type="entry name" value="TYRKINASE"/>
</dbReference>
<proteinExistence type="inferred from homology"/>
<sequence>MEYADNGTLRKYLKNNFDSITWKDKLNMAYQLASAVSCLHNEGIVHSDLHSNNILVLKNKIKLADFGLSKRIEETSSRQSFKLFGVIPYIDPKRLMDQEYKLNEMSDIYSVGVLLWELSSGKPPFYNDGEAYDIGLVVEILQGIREEPIPDTPEAYVALYTECWNKEPVLRPAISEVLDQLKAIIFSVDETNENDLYNTVSQHQEDGQSKQGGQENKNNEESIDDENSSFVNSLLIGIIADELSNLIFNGEKKLEVSTICNSCEVYNIKSVEVYKWLLDNQYDPNHIFLLGAFNYLGIGTDVNKEKAVELYQKAAGLGHSVAQYNLACIYKEGKVVYRDNEKVFNLLKKSSEGEYLNAINMLGECYHKEIGTDIDKEKAFELYQKAANLGHSVAQYNLARMYRNGDGVDKDNDKAFEFATKSAEGKNLNGINLLGIFYSKGVGTSVDKQRAFELYKTASDLGHKSAKSNLAILYKKGEGTEQDYEKAAELYKQLYSEGYSNAFGILLDCFDVDTEEKDEMKETFGGKSTSLINIFIDGMSEEEKLSVHEFVAKLGKPLSIINPIEVVENYKTGEGIFKNAKNLFYRSADEIRKLKN</sequence>
<dbReference type="SUPFAM" id="SSF81901">
    <property type="entry name" value="HCP-like"/>
    <property type="match status" value="1"/>
</dbReference>
<evidence type="ECO:0000313" key="5">
    <source>
        <dbReference type="Proteomes" id="UP000022910"/>
    </source>
</evidence>
<name>A0A015ISY7_RHIIW</name>
<gene>
    <name evidence="4" type="ORF">RirG_180790</name>
</gene>
<feature type="domain" description="Protein kinase" evidence="3">
    <location>
        <begin position="1"/>
        <end position="185"/>
    </location>
</feature>
<dbReference type="EMBL" id="JEMT01025953">
    <property type="protein sequence ID" value="EXX60337.1"/>
    <property type="molecule type" value="Genomic_DNA"/>
</dbReference>
<dbReference type="SUPFAM" id="SSF56112">
    <property type="entry name" value="Protein kinase-like (PK-like)"/>
    <property type="match status" value="1"/>
</dbReference>
<comment type="similarity">
    <text evidence="1">Belongs to the sel-1 family.</text>
</comment>
<dbReference type="InterPro" id="IPR006597">
    <property type="entry name" value="Sel1-like"/>
</dbReference>
<dbReference type="SMART" id="SM00671">
    <property type="entry name" value="SEL1"/>
    <property type="match status" value="6"/>
</dbReference>
<evidence type="ECO:0000313" key="4">
    <source>
        <dbReference type="EMBL" id="EXX60337.1"/>
    </source>
</evidence>
<dbReference type="InterPro" id="IPR001245">
    <property type="entry name" value="Ser-Thr/Tyr_kinase_cat_dom"/>
</dbReference>
<dbReference type="Gene3D" id="1.10.510.10">
    <property type="entry name" value="Transferase(Phosphotransferase) domain 1"/>
    <property type="match status" value="1"/>
</dbReference>
<dbReference type="InterPro" id="IPR000719">
    <property type="entry name" value="Prot_kinase_dom"/>
</dbReference>
<evidence type="ECO:0000256" key="1">
    <source>
        <dbReference type="ARBA" id="ARBA00038101"/>
    </source>
</evidence>
<reference evidence="4 5" key="1">
    <citation type="submission" date="2014-02" db="EMBL/GenBank/DDBJ databases">
        <title>Single nucleus genome sequencing reveals high similarity among nuclei of an endomycorrhizal fungus.</title>
        <authorList>
            <person name="Lin K."/>
            <person name="Geurts R."/>
            <person name="Zhang Z."/>
            <person name="Limpens E."/>
            <person name="Saunders D.G."/>
            <person name="Mu D."/>
            <person name="Pang E."/>
            <person name="Cao H."/>
            <person name="Cha H."/>
            <person name="Lin T."/>
            <person name="Zhou Q."/>
            <person name="Shang Y."/>
            <person name="Li Y."/>
            <person name="Ivanov S."/>
            <person name="Sharma T."/>
            <person name="Velzen R.V."/>
            <person name="Ruijter N.D."/>
            <person name="Aanen D.K."/>
            <person name="Win J."/>
            <person name="Kamoun S."/>
            <person name="Bisseling T."/>
            <person name="Huang S."/>
        </authorList>
    </citation>
    <scope>NUCLEOTIDE SEQUENCE [LARGE SCALE GENOMIC DNA]</scope>
    <source>
        <strain evidence="5">DAOM197198w</strain>
    </source>
</reference>
<dbReference type="PROSITE" id="PS50011">
    <property type="entry name" value="PROTEIN_KINASE_DOM"/>
    <property type="match status" value="1"/>
</dbReference>
<dbReference type="Gene3D" id="1.25.40.10">
    <property type="entry name" value="Tetratricopeptide repeat domain"/>
    <property type="match status" value="1"/>
</dbReference>
<evidence type="ECO:0000256" key="2">
    <source>
        <dbReference type="SAM" id="MobiDB-lite"/>
    </source>
</evidence>
<accession>A0A015ISY7</accession>
<dbReference type="InterPro" id="IPR011990">
    <property type="entry name" value="TPR-like_helical_dom_sf"/>
</dbReference>
<comment type="caution">
    <text evidence="4">The sequence shown here is derived from an EMBL/GenBank/DDBJ whole genome shotgun (WGS) entry which is preliminary data.</text>
</comment>
<feature type="region of interest" description="Disordered" evidence="2">
    <location>
        <begin position="201"/>
        <end position="225"/>
    </location>
</feature>
<dbReference type="AlphaFoldDB" id="A0A015ISY7"/>
<dbReference type="Pfam" id="PF08238">
    <property type="entry name" value="Sel1"/>
    <property type="match status" value="6"/>
</dbReference>
<dbReference type="GO" id="GO:0005524">
    <property type="term" value="F:ATP binding"/>
    <property type="evidence" value="ECO:0007669"/>
    <property type="project" value="InterPro"/>
</dbReference>
<dbReference type="InterPro" id="IPR050767">
    <property type="entry name" value="Sel1_AlgK"/>
</dbReference>
<keyword evidence="5" id="KW-1185">Reference proteome</keyword>
<evidence type="ECO:0000259" key="3">
    <source>
        <dbReference type="PROSITE" id="PS50011"/>
    </source>
</evidence>
<dbReference type="PANTHER" id="PTHR11102">
    <property type="entry name" value="SEL-1-LIKE PROTEIN"/>
    <property type="match status" value="1"/>
</dbReference>
<dbReference type="Proteomes" id="UP000022910">
    <property type="component" value="Unassembled WGS sequence"/>
</dbReference>
<dbReference type="GO" id="GO:0004672">
    <property type="term" value="F:protein kinase activity"/>
    <property type="evidence" value="ECO:0007669"/>
    <property type="project" value="InterPro"/>
</dbReference>
<keyword evidence="4" id="KW-0418">Kinase</keyword>
<organism evidence="4 5">
    <name type="scientific">Rhizophagus irregularis (strain DAOM 197198w)</name>
    <name type="common">Glomus intraradices</name>
    <dbReference type="NCBI Taxonomy" id="1432141"/>
    <lineage>
        <taxon>Eukaryota</taxon>
        <taxon>Fungi</taxon>
        <taxon>Fungi incertae sedis</taxon>
        <taxon>Mucoromycota</taxon>
        <taxon>Glomeromycotina</taxon>
        <taxon>Glomeromycetes</taxon>
        <taxon>Glomerales</taxon>
        <taxon>Glomeraceae</taxon>
        <taxon>Rhizophagus</taxon>
    </lineage>
</organism>